<comment type="caution">
    <text evidence="1">The sequence shown here is derived from an EMBL/GenBank/DDBJ whole genome shotgun (WGS) entry which is preliminary data.</text>
</comment>
<name>A0A0V0ZKT0_9BILA</name>
<evidence type="ECO:0000313" key="1">
    <source>
        <dbReference type="EMBL" id="KRY13222.1"/>
    </source>
</evidence>
<reference evidence="1 2" key="1">
    <citation type="submission" date="2015-01" db="EMBL/GenBank/DDBJ databases">
        <title>Evolution of Trichinella species and genotypes.</title>
        <authorList>
            <person name="Korhonen P.K."/>
            <person name="Edoardo P."/>
            <person name="Giuseppe L.R."/>
            <person name="Gasser R.B."/>
        </authorList>
    </citation>
    <scope>NUCLEOTIDE SEQUENCE [LARGE SCALE GENOMIC DNA]</scope>
    <source>
        <strain evidence="1">ISS2496</strain>
    </source>
</reference>
<keyword evidence="2" id="KW-1185">Reference proteome</keyword>
<accession>A0A0V0ZKT0</accession>
<gene>
    <name evidence="1" type="ORF">T12_2897</name>
</gene>
<proteinExistence type="predicted"/>
<sequence>MKKIKAHNFCIKIHDQLDEKKTFTIVDNKMDNSSFEQHDYKSLTIVFYQNLATFLNYTALADQHKIKQTQVHLKKVIEEKLSNIHRSVKHNTISTYERIVRSMCKV</sequence>
<dbReference type="Proteomes" id="UP000054783">
    <property type="component" value="Unassembled WGS sequence"/>
</dbReference>
<dbReference type="AlphaFoldDB" id="A0A0V0ZKT0"/>
<organism evidence="1 2">
    <name type="scientific">Trichinella patagoniensis</name>
    <dbReference type="NCBI Taxonomy" id="990121"/>
    <lineage>
        <taxon>Eukaryota</taxon>
        <taxon>Metazoa</taxon>
        <taxon>Ecdysozoa</taxon>
        <taxon>Nematoda</taxon>
        <taxon>Enoplea</taxon>
        <taxon>Dorylaimia</taxon>
        <taxon>Trichinellida</taxon>
        <taxon>Trichinellidae</taxon>
        <taxon>Trichinella</taxon>
    </lineage>
</organism>
<dbReference type="EMBL" id="JYDQ01000144">
    <property type="protein sequence ID" value="KRY13222.1"/>
    <property type="molecule type" value="Genomic_DNA"/>
</dbReference>
<evidence type="ECO:0000313" key="2">
    <source>
        <dbReference type="Proteomes" id="UP000054783"/>
    </source>
</evidence>
<protein>
    <submittedName>
        <fullName evidence="1">Uncharacterized protein</fullName>
    </submittedName>
</protein>